<organism evidence="1 2">
    <name type="scientific">Planctomyces bekefii</name>
    <dbReference type="NCBI Taxonomy" id="1653850"/>
    <lineage>
        <taxon>Bacteria</taxon>
        <taxon>Pseudomonadati</taxon>
        <taxon>Planctomycetota</taxon>
        <taxon>Planctomycetia</taxon>
        <taxon>Planctomycetales</taxon>
        <taxon>Planctomycetaceae</taxon>
        <taxon>Planctomyces</taxon>
    </lineage>
</organism>
<dbReference type="EMBL" id="SRHE01000125">
    <property type="protein sequence ID" value="TWW10020.1"/>
    <property type="molecule type" value="Genomic_DNA"/>
</dbReference>
<evidence type="ECO:0000313" key="2">
    <source>
        <dbReference type="Proteomes" id="UP000321083"/>
    </source>
</evidence>
<sequence>MLSKRKHHLYVAMFVVGILSVASLCLANDYCDRLLEAAERSGLYRREVLEMFEAFLLSTERLRGTRDIAHDVRFEGDPVRVQHPKENLDAIKRIVKVTDKNGNSHSVDVYYPDRTNRNELANVFNSLGNVPLKLLRTFDKLIVHDGANPKDAYWSQHYKDFTRSAATAGRRTINFYKSGYAGKSYDLILSVIRHEFGHTFAEAIFGTANPPPEWVESGRRDPRFVSEYAKNAACEDFAETIRVYLESGAGVADGWRNRVPNRFAELDKYFGFSKAKYRKETDVSELYLRAMQNPKWVESLEKIWADMHYQVLGERPSWGLTDGAAESESGKQTILFFNRVTGTMVYIGD</sequence>
<reference evidence="1 2" key="2">
    <citation type="submission" date="2019-08" db="EMBL/GenBank/DDBJ databases">
        <authorList>
            <person name="Henke P."/>
        </authorList>
    </citation>
    <scope>NUCLEOTIDE SEQUENCE [LARGE SCALE GENOMIC DNA]</scope>
    <source>
        <strain evidence="1">Phe10_nw2017</strain>
    </source>
</reference>
<comment type="caution">
    <text evidence="1">The sequence shown here is derived from an EMBL/GenBank/DDBJ whole genome shotgun (WGS) entry which is preliminary data.</text>
</comment>
<accession>A0A5C6M5G1</accession>
<reference evidence="1 2" key="1">
    <citation type="submission" date="2019-08" db="EMBL/GenBank/DDBJ databases">
        <title>100 year-old enigma solved: identification of Planctomyces bekefii, the type genus and species of the phylum Planctomycetes.</title>
        <authorList>
            <person name="Svetlana D.N."/>
            <person name="Overmann J."/>
        </authorList>
    </citation>
    <scope>NUCLEOTIDE SEQUENCE [LARGE SCALE GENOMIC DNA]</scope>
    <source>
        <strain evidence="1">Phe10_nw2017</strain>
    </source>
</reference>
<dbReference type="Proteomes" id="UP000321083">
    <property type="component" value="Unassembled WGS sequence"/>
</dbReference>
<dbReference type="AlphaFoldDB" id="A0A5C6M5G1"/>
<protein>
    <submittedName>
        <fullName evidence="1">Uncharacterized protein</fullName>
    </submittedName>
</protein>
<evidence type="ECO:0000313" key="1">
    <source>
        <dbReference type="EMBL" id="TWW10020.1"/>
    </source>
</evidence>
<keyword evidence="2" id="KW-1185">Reference proteome</keyword>
<dbReference type="SUPFAM" id="SSF55486">
    <property type="entry name" value="Metalloproteases ('zincins'), catalytic domain"/>
    <property type="match status" value="1"/>
</dbReference>
<name>A0A5C6M5G1_9PLAN</name>
<proteinExistence type="predicted"/>
<gene>
    <name evidence="1" type="ORF">E3A20_08510</name>
</gene>